<feature type="non-terminal residue" evidence="2">
    <location>
        <position position="157"/>
    </location>
</feature>
<evidence type="ECO:0000313" key="3">
    <source>
        <dbReference type="Proteomes" id="UP000237000"/>
    </source>
</evidence>
<evidence type="ECO:0000256" key="1">
    <source>
        <dbReference type="SAM" id="MobiDB-lite"/>
    </source>
</evidence>
<dbReference type="EMBL" id="JXTC01000499">
    <property type="protein sequence ID" value="PON49572.1"/>
    <property type="molecule type" value="Genomic_DNA"/>
</dbReference>
<proteinExistence type="predicted"/>
<protein>
    <submittedName>
        <fullName evidence="2">Uncharacterized protein</fullName>
    </submittedName>
</protein>
<reference evidence="3" key="1">
    <citation type="submission" date="2016-06" db="EMBL/GenBank/DDBJ databases">
        <title>Parallel loss of symbiosis genes in relatives of nitrogen-fixing non-legume Parasponia.</title>
        <authorList>
            <person name="Van Velzen R."/>
            <person name="Holmer R."/>
            <person name="Bu F."/>
            <person name="Rutten L."/>
            <person name="Van Zeijl A."/>
            <person name="Liu W."/>
            <person name="Santuari L."/>
            <person name="Cao Q."/>
            <person name="Sharma T."/>
            <person name="Shen D."/>
            <person name="Roswanjaya Y."/>
            <person name="Wardhani T."/>
            <person name="Kalhor M.S."/>
            <person name="Jansen J."/>
            <person name="Van den Hoogen J."/>
            <person name="Gungor B."/>
            <person name="Hartog M."/>
            <person name="Hontelez J."/>
            <person name="Verver J."/>
            <person name="Yang W.-C."/>
            <person name="Schijlen E."/>
            <person name="Repin R."/>
            <person name="Schilthuizen M."/>
            <person name="Schranz E."/>
            <person name="Heidstra R."/>
            <person name="Miyata K."/>
            <person name="Fedorova E."/>
            <person name="Kohlen W."/>
            <person name="Bisseling T."/>
            <person name="Smit S."/>
            <person name="Geurts R."/>
        </authorList>
    </citation>
    <scope>NUCLEOTIDE SEQUENCE [LARGE SCALE GENOMIC DNA]</scope>
    <source>
        <strain evidence="3">cv. RG33-2</strain>
    </source>
</reference>
<feature type="region of interest" description="Disordered" evidence="1">
    <location>
        <begin position="51"/>
        <end position="95"/>
    </location>
</feature>
<dbReference type="AlphaFoldDB" id="A0A2P5BL92"/>
<dbReference type="InParanoid" id="A0A2P5BL92"/>
<organism evidence="2 3">
    <name type="scientific">Trema orientale</name>
    <name type="common">Charcoal tree</name>
    <name type="synonym">Celtis orientalis</name>
    <dbReference type="NCBI Taxonomy" id="63057"/>
    <lineage>
        <taxon>Eukaryota</taxon>
        <taxon>Viridiplantae</taxon>
        <taxon>Streptophyta</taxon>
        <taxon>Embryophyta</taxon>
        <taxon>Tracheophyta</taxon>
        <taxon>Spermatophyta</taxon>
        <taxon>Magnoliopsida</taxon>
        <taxon>eudicotyledons</taxon>
        <taxon>Gunneridae</taxon>
        <taxon>Pentapetalae</taxon>
        <taxon>rosids</taxon>
        <taxon>fabids</taxon>
        <taxon>Rosales</taxon>
        <taxon>Cannabaceae</taxon>
        <taxon>Trema</taxon>
    </lineage>
</organism>
<dbReference type="Proteomes" id="UP000237000">
    <property type="component" value="Unassembled WGS sequence"/>
</dbReference>
<keyword evidence="3" id="KW-1185">Reference proteome</keyword>
<evidence type="ECO:0000313" key="2">
    <source>
        <dbReference type="EMBL" id="PON49572.1"/>
    </source>
</evidence>
<feature type="region of interest" description="Disordered" evidence="1">
    <location>
        <begin position="1"/>
        <end position="38"/>
    </location>
</feature>
<sequence>MIGGGQYRPEGLPEDGGGGAGLPDVVENPPEIVAGPVNGVLDRGVERVGGLVVGGGEEGVGGDEGGDEGGGGDCEKGISQESGGRRGRRREGGWAESVVENGRRRWDVLGILEIVWGLGWGFGRGGGGREEARSVVKMVVVLGIQVATRSSETETKH</sequence>
<accession>A0A2P5BL92</accession>
<gene>
    <name evidence="2" type="ORF">TorRG33x02_317030</name>
</gene>
<name>A0A2P5BL92_TREOI</name>
<comment type="caution">
    <text evidence="2">The sequence shown here is derived from an EMBL/GenBank/DDBJ whole genome shotgun (WGS) entry which is preliminary data.</text>
</comment>